<name>A0A2W5EML5_9HYPH</name>
<evidence type="ECO:0000313" key="1">
    <source>
        <dbReference type="EMBL" id="PZP45311.1"/>
    </source>
</evidence>
<proteinExistence type="predicted"/>
<dbReference type="AlphaFoldDB" id="A0A2W5EML5"/>
<gene>
    <name evidence="1" type="ORF">DI595_19015</name>
</gene>
<accession>A0A2W5EML5</accession>
<comment type="caution">
    <text evidence="1">The sequence shown here is derived from an EMBL/GenBank/DDBJ whole genome shotgun (WGS) entry which is preliminary data.</text>
</comment>
<reference evidence="1 2" key="1">
    <citation type="submission" date="2017-08" db="EMBL/GenBank/DDBJ databases">
        <title>Infants hospitalized years apart are colonized by the same room-sourced microbial strains.</title>
        <authorList>
            <person name="Brooks B."/>
            <person name="Olm M.R."/>
            <person name="Firek B.A."/>
            <person name="Baker R."/>
            <person name="Thomas B.C."/>
            <person name="Morowitz M.J."/>
            <person name="Banfield J.F."/>
        </authorList>
    </citation>
    <scope>NUCLEOTIDE SEQUENCE [LARGE SCALE GENOMIC DNA]</scope>
    <source>
        <strain evidence="1">S2_009_000_R2_73</strain>
    </source>
</reference>
<dbReference type="EMBL" id="QFOL01000322">
    <property type="protein sequence ID" value="PZP45311.1"/>
    <property type="molecule type" value="Genomic_DNA"/>
</dbReference>
<organism evidence="1 2">
    <name type="scientific">Agrobacterium fabrum</name>
    <dbReference type="NCBI Taxonomy" id="1176649"/>
    <lineage>
        <taxon>Bacteria</taxon>
        <taxon>Pseudomonadati</taxon>
        <taxon>Pseudomonadota</taxon>
        <taxon>Alphaproteobacteria</taxon>
        <taxon>Hyphomicrobiales</taxon>
        <taxon>Rhizobiaceae</taxon>
        <taxon>Rhizobium/Agrobacterium group</taxon>
        <taxon>Agrobacterium</taxon>
        <taxon>Agrobacterium tumefaciens complex</taxon>
    </lineage>
</organism>
<protein>
    <submittedName>
        <fullName evidence="1">Uncharacterized protein</fullName>
    </submittedName>
</protein>
<evidence type="ECO:0000313" key="2">
    <source>
        <dbReference type="Proteomes" id="UP000249769"/>
    </source>
</evidence>
<dbReference type="Proteomes" id="UP000249769">
    <property type="component" value="Unassembled WGS sequence"/>
</dbReference>
<sequence length="114" mass="13075">MKNETAPEYRLRLFLSVDLVGSTAYKSKEGNTNLKWIKAFQKFYGEFPNQFTKNYKAVCTNIPEIPNLEIEATPKVWKTIGDEILFVNRVNSITQLGAYVTSFDLNPSNWTIFG</sequence>